<accession>A0A6G1FY93</accession>
<evidence type="ECO:0000313" key="3">
    <source>
        <dbReference type="Proteomes" id="UP000504638"/>
    </source>
</evidence>
<dbReference type="RefSeq" id="XP_033532466.1">
    <property type="nucleotide sequence ID" value="XM_033681407.1"/>
</dbReference>
<reference evidence="2 4" key="1">
    <citation type="submission" date="2020-01" db="EMBL/GenBank/DDBJ databases">
        <authorList>
            <consortium name="DOE Joint Genome Institute"/>
            <person name="Haridas S."/>
            <person name="Albert R."/>
            <person name="Binder M."/>
            <person name="Bloem J."/>
            <person name="Labutti K."/>
            <person name="Salamov A."/>
            <person name="Andreopoulos B."/>
            <person name="Baker S.E."/>
            <person name="Barry K."/>
            <person name="Bills G."/>
            <person name="Bluhm B.H."/>
            <person name="Cannon C."/>
            <person name="Castanera R."/>
            <person name="Culley D.E."/>
            <person name="Daum C."/>
            <person name="Ezra D."/>
            <person name="Gonzalez J.B."/>
            <person name="Henrissat B."/>
            <person name="Kuo A."/>
            <person name="Liang C."/>
            <person name="Lipzen A."/>
            <person name="Lutzoni F."/>
            <person name="Magnuson J."/>
            <person name="Mondo S."/>
            <person name="Nolan M."/>
            <person name="Ohm R."/>
            <person name="Pangilinan J."/>
            <person name="Park H.-J."/>
            <person name="Ramirez L."/>
            <person name="Alfaro M."/>
            <person name="Sun H."/>
            <person name="Tritt A."/>
            <person name="Yoshinaga Y."/>
            <person name="Zwiers L.-H."/>
            <person name="Turgeon B.G."/>
            <person name="Goodwin S.B."/>
            <person name="Spatafora J.W."/>
            <person name="Crous P.W."/>
            <person name="Grigoriev I.V."/>
        </authorList>
    </citation>
    <scope>NUCLEOTIDE SEQUENCE</scope>
    <source>
        <strain evidence="2 4">CBS 781.70</strain>
    </source>
</reference>
<dbReference type="Proteomes" id="UP000504638">
    <property type="component" value="Unplaced"/>
</dbReference>
<reference evidence="4" key="3">
    <citation type="submission" date="2025-04" db="UniProtKB">
        <authorList>
            <consortium name="RefSeq"/>
        </authorList>
    </citation>
    <scope>IDENTIFICATION</scope>
    <source>
        <strain evidence="4">CBS 781.70</strain>
    </source>
</reference>
<proteinExistence type="predicted"/>
<feature type="compositionally biased region" description="Basic residues" evidence="1">
    <location>
        <begin position="52"/>
        <end position="70"/>
    </location>
</feature>
<reference evidence="4" key="2">
    <citation type="submission" date="2020-04" db="EMBL/GenBank/DDBJ databases">
        <authorList>
            <consortium name="NCBI Genome Project"/>
        </authorList>
    </citation>
    <scope>NUCLEOTIDE SEQUENCE</scope>
    <source>
        <strain evidence="4">CBS 781.70</strain>
    </source>
</reference>
<evidence type="ECO:0000313" key="2">
    <source>
        <dbReference type="EMBL" id="KAF1810835.1"/>
    </source>
</evidence>
<feature type="compositionally biased region" description="Low complexity" evidence="1">
    <location>
        <begin position="24"/>
        <end position="36"/>
    </location>
</feature>
<name>A0A6G1FY93_9PEZI</name>
<feature type="region of interest" description="Disordered" evidence="1">
    <location>
        <begin position="22"/>
        <end position="91"/>
    </location>
</feature>
<dbReference type="EMBL" id="ML975164">
    <property type="protein sequence ID" value="KAF1810835.1"/>
    <property type="molecule type" value="Genomic_DNA"/>
</dbReference>
<protein>
    <submittedName>
        <fullName evidence="2 4">Uncharacterized protein</fullName>
    </submittedName>
</protein>
<evidence type="ECO:0000313" key="4">
    <source>
        <dbReference type="RefSeq" id="XP_033532466.1"/>
    </source>
</evidence>
<dbReference type="GeneID" id="54421977"/>
<organism evidence="2">
    <name type="scientific">Eremomyces bilateralis CBS 781.70</name>
    <dbReference type="NCBI Taxonomy" id="1392243"/>
    <lineage>
        <taxon>Eukaryota</taxon>
        <taxon>Fungi</taxon>
        <taxon>Dikarya</taxon>
        <taxon>Ascomycota</taxon>
        <taxon>Pezizomycotina</taxon>
        <taxon>Dothideomycetes</taxon>
        <taxon>Dothideomycetes incertae sedis</taxon>
        <taxon>Eremomycetales</taxon>
        <taxon>Eremomycetaceae</taxon>
        <taxon>Eremomyces</taxon>
    </lineage>
</organism>
<dbReference type="AlphaFoldDB" id="A0A6G1FY93"/>
<sequence>MVVKLRNRAELQPRRYFHNEEFATTGSGSGKKTMTKPLNKDAKKVIRMNVARVKKSKKVKKVKVTKKPKTSKTSTKPGNRSRHGGESNYAGARAVPISLGKYGSDSHPRWDTSRIVHVYTSDEEPASPALPKPGKPGTQLPAHPTKGMYYGIISGSLCESTKKPCENGRCWCGGGGVHWRDISQSFLQTNDYVVGKGHDSPGVVSFIW</sequence>
<gene>
    <name evidence="2 4" type="ORF">P152DRAFT_475291</name>
</gene>
<keyword evidence="3" id="KW-1185">Reference proteome</keyword>
<evidence type="ECO:0000256" key="1">
    <source>
        <dbReference type="SAM" id="MobiDB-lite"/>
    </source>
</evidence>